<dbReference type="Proteomes" id="UP001212821">
    <property type="component" value="Chromosome"/>
</dbReference>
<feature type="region of interest" description="Disordered" evidence="1">
    <location>
        <begin position="1"/>
        <end position="31"/>
    </location>
</feature>
<proteinExistence type="predicted"/>
<feature type="compositionally biased region" description="Basic and acidic residues" evidence="1">
    <location>
        <begin position="11"/>
        <end position="28"/>
    </location>
</feature>
<dbReference type="EMBL" id="CP115450">
    <property type="protein sequence ID" value="WBP87181.1"/>
    <property type="molecule type" value="Genomic_DNA"/>
</dbReference>
<organism evidence="2 3">
    <name type="scientific">Kitasatospora cathayae</name>
    <dbReference type="NCBI Taxonomy" id="3004092"/>
    <lineage>
        <taxon>Bacteria</taxon>
        <taxon>Bacillati</taxon>
        <taxon>Actinomycetota</taxon>
        <taxon>Actinomycetes</taxon>
        <taxon>Kitasatosporales</taxon>
        <taxon>Streptomycetaceae</taxon>
        <taxon>Kitasatospora</taxon>
    </lineage>
</organism>
<keyword evidence="3" id="KW-1185">Reference proteome</keyword>
<evidence type="ECO:0000256" key="1">
    <source>
        <dbReference type="SAM" id="MobiDB-lite"/>
    </source>
</evidence>
<dbReference type="RefSeq" id="WP_270144396.1">
    <property type="nucleotide sequence ID" value="NZ_CP115450.1"/>
</dbReference>
<gene>
    <name evidence="2" type="ORF">O1G21_15910</name>
</gene>
<evidence type="ECO:0000313" key="3">
    <source>
        <dbReference type="Proteomes" id="UP001212821"/>
    </source>
</evidence>
<name>A0ABY7Q3A7_9ACTN</name>
<reference evidence="3" key="1">
    <citation type="submission" date="2022-12" db="EMBL/GenBank/DDBJ databases">
        <authorList>
            <person name="Mo P."/>
        </authorList>
    </citation>
    <scope>NUCLEOTIDE SEQUENCE [LARGE SCALE GENOMIC DNA]</scope>
    <source>
        <strain evidence="3">HUAS 3-15</strain>
    </source>
</reference>
<protein>
    <submittedName>
        <fullName evidence="2">Uncharacterized protein</fullName>
    </submittedName>
</protein>
<sequence>MPRKRPGALRAHPDPARRWDTAPPDRIRGLSTSTSRAIQRYEQLDGSYYVFPGATDRALRRYRRFLSPVGTRPRYPRAPHCSCRGCSFDDVRHARDVLAEVLSALPPRPGAELARVLRPMDAAYLRRTLPDPFAERIRPAPWWYGRLGERWECGS</sequence>
<evidence type="ECO:0000313" key="2">
    <source>
        <dbReference type="EMBL" id="WBP87181.1"/>
    </source>
</evidence>
<accession>A0ABY7Q3A7</accession>